<dbReference type="InterPro" id="IPR002501">
    <property type="entry name" value="PsdUridine_synth_N"/>
</dbReference>
<reference evidence="9" key="1">
    <citation type="journal article" date="2019" name="Int. J. Syst. Evol. Microbiol.">
        <title>The Global Catalogue of Microorganisms (GCM) 10K type strain sequencing project: providing services to taxonomists for standard genome sequencing and annotation.</title>
        <authorList>
            <consortium name="The Broad Institute Genomics Platform"/>
            <consortium name="The Broad Institute Genome Sequencing Center for Infectious Disease"/>
            <person name="Wu L."/>
            <person name="Ma J."/>
        </authorList>
    </citation>
    <scope>NUCLEOTIDE SEQUENCE [LARGE SCALE GENOMIC DNA]</scope>
    <source>
        <strain evidence="9">KCTC 52416</strain>
    </source>
</reference>
<feature type="domain" description="tRNA pseudouridylate synthase B C-terminal" evidence="7">
    <location>
        <begin position="186"/>
        <end position="226"/>
    </location>
</feature>
<comment type="function">
    <text evidence="5">Responsible for synthesis of pseudouridine from uracil-55 in the psi GC loop of transfer RNAs.</text>
</comment>
<dbReference type="RefSeq" id="WP_379025675.1">
    <property type="nucleotide sequence ID" value="NZ_JBHRTA010000060.1"/>
</dbReference>
<feature type="active site" description="Nucleophile" evidence="5">
    <location>
        <position position="52"/>
    </location>
</feature>
<accession>A0ABV7JSL9</accession>
<comment type="similarity">
    <text evidence="2 5">Belongs to the pseudouridine synthase TruB family. Type 1 subfamily.</text>
</comment>
<evidence type="ECO:0000256" key="3">
    <source>
        <dbReference type="ARBA" id="ARBA00022694"/>
    </source>
</evidence>
<dbReference type="Proteomes" id="UP001595526">
    <property type="component" value="Unassembled WGS sequence"/>
</dbReference>
<dbReference type="InterPro" id="IPR032819">
    <property type="entry name" value="TruB_C"/>
</dbReference>
<dbReference type="EMBL" id="JBHRTA010000060">
    <property type="protein sequence ID" value="MFC3199751.1"/>
    <property type="molecule type" value="Genomic_DNA"/>
</dbReference>
<dbReference type="NCBIfam" id="TIGR00431">
    <property type="entry name" value="TruB"/>
    <property type="match status" value="1"/>
</dbReference>
<keyword evidence="9" id="KW-1185">Reference proteome</keyword>
<keyword evidence="3 5" id="KW-0819">tRNA processing</keyword>
<evidence type="ECO:0000256" key="4">
    <source>
        <dbReference type="ARBA" id="ARBA00023235"/>
    </source>
</evidence>
<evidence type="ECO:0000256" key="5">
    <source>
        <dbReference type="HAMAP-Rule" id="MF_01080"/>
    </source>
</evidence>
<comment type="catalytic activity">
    <reaction evidence="1 5">
        <text>uridine(55) in tRNA = pseudouridine(55) in tRNA</text>
        <dbReference type="Rhea" id="RHEA:42532"/>
        <dbReference type="Rhea" id="RHEA-COMP:10101"/>
        <dbReference type="Rhea" id="RHEA-COMP:10102"/>
        <dbReference type="ChEBI" id="CHEBI:65314"/>
        <dbReference type="ChEBI" id="CHEBI:65315"/>
        <dbReference type="EC" id="5.4.99.25"/>
    </reaction>
</comment>
<dbReference type="EC" id="5.4.99.25" evidence="5"/>
<dbReference type="Gene3D" id="3.30.2350.10">
    <property type="entry name" value="Pseudouridine synthase"/>
    <property type="match status" value="1"/>
</dbReference>
<dbReference type="HAMAP" id="MF_01080">
    <property type="entry name" value="TruB_bact"/>
    <property type="match status" value="1"/>
</dbReference>
<dbReference type="SUPFAM" id="SSF55120">
    <property type="entry name" value="Pseudouridine synthase"/>
    <property type="match status" value="1"/>
</dbReference>
<evidence type="ECO:0000259" key="6">
    <source>
        <dbReference type="Pfam" id="PF01509"/>
    </source>
</evidence>
<protein>
    <recommendedName>
        <fullName evidence="5">tRNA pseudouridine synthase B</fullName>
        <ecNumber evidence="5">5.4.99.25</ecNumber>
    </recommendedName>
    <alternativeName>
        <fullName evidence="5">tRNA pseudouridine(55) synthase</fullName>
        <shortName evidence="5">Psi55 synthase</shortName>
    </alternativeName>
    <alternativeName>
        <fullName evidence="5">tRNA pseudouridylate synthase</fullName>
    </alternativeName>
    <alternativeName>
        <fullName evidence="5">tRNA-uridine isomerase</fullName>
    </alternativeName>
</protein>
<proteinExistence type="inferred from homology"/>
<evidence type="ECO:0000256" key="1">
    <source>
        <dbReference type="ARBA" id="ARBA00000385"/>
    </source>
</evidence>
<dbReference type="Pfam" id="PF16198">
    <property type="entry name" value="TruB_C_2"/>
    <property type="match status" value="1"/>
</dbReference>
<dbReference type="PANTHER" id="PTHR13767:SF2">
    <property type="entry name" value="PSEUDOURIDYLATE SYNTHASE TRUB1"/>
    <property type="match status" value="1"/>
</dbReference>
<dbReference type="Pfam" id="PF01509">
    <property type="entry name" value="TruB_N"/>
    <property type="match status" value="1"/>
</dbReference>
<comment type="caution">
    <text evidence="8">The sequence shown here is derived from an EMBL/GenBank/DDBJ whole genome shotgun (WGS) entry which is preliminary data.</text>
</comment>
<feature type="domain" description="Pseudouridine synthase II N-terminal" evidence="6">
    <location>
        <begin position="43"/>
        <end position="185"/>
    </location>
</feature>
<dbReference type="InterPro" id="IPR014780">
    <property type="entry name" value="tRNA_psdUridine_synth_TruB"/>
</dbReference>
<evidence type="ECO:0000256" key="2">
    <source>
        <dbReference type="ARBA" id="ARBA00005642"/>
    </source>
</evidence>
<keyword evidence="4 5" id="KW-0413">Isomerase</keyword>
<dbReference type="GO" id="GO:0160148">
    <property type="term" value="F:tRNA pseudouridine(55) synthase activity"/>
    <property type="evidence" value="ECO:0007669"/>
    <property type="project" value="UniProtKB-EC"/>
</dbReference>
<sequence>MENRIKRAFNFAEGEVLLVDKPLRWTSFDVVRKIRNAIKPLKVKVGHAGTLDPLATGLLVICTGKFTKRIDEFQAQEKEYTGTITLGATTPSYDLEQEIDQRFDLTGITDDQIKETAASFVGEILQTPPAHSAIKMDGERVYEKARRGEVVEVRQRQVVIREFEVASIALPAVSFRVVCSKGTYIRSLAYDFGKALNNGAHLSGLRRTRIGAFLVEDAWQVADLVKHIKDVSLVAAHEDIQKP</sequence>
<dbReference type="InterPro" id="IPR020103">
    <property type="entry name" value="PsdUridine_synth_cat_dom_sf"/>
</dbReference>
<gene>
    <name evidence="5 8" type="primary">truB</name>
    <name evidence="8" type="ORF">ACFOET_19185</name>
</gene>
<evidence type="ECO:0000313" key="8">
    <source>
        <dbReference type="EMBL" id="MFC3199751.1"/>
    </source>
</evidence>
<organism evidence="8 9">
    <name type="scientific">Parapedobacter deserti</name>
    <dbReference type="NCBI Taxonomy" id="1912957"/>
    <lineage>
        <taxon>Bacteria</taxon>
        <taxon>Pseudomonadati</taxon>
        <taxon>Bacteroidota</taxon>
        <taxon>Sphingobacteriia</taxon>
        <taxon>Sphingobacteriales</taxon>
        <taxon>Sphingobacteriaceae</taxon>
        <taxon>Parapedobacter</taxon>
    </lineage>
</organism>
<dbReference type="PANTHER" id="PTHR13767">
    <property type="entry name" value="TRNA-PSEUDOURIDINE SYNTHASE"/>
    <property type="match status" value="1"/>
</dbReference>
<name>A0ABV7JSL9_9SPHI</name>
<evidence type="ECO:0000259" key="7">
    <source>
        <dbReference type="Pfam" id="PF16198"/>
    </source>
</evidence>
<evidence type="ECO:0000313" key="9">
    <source>
        <dbReference type="Proteomes" id="UP001595526"/>
    </source>
</evidence>